<evidence type="ECO:0000256" key="1">
    <source>
        <dbReference type="ARBA" id="ARBA00022679"/>
    </source>
</evidence>
<comment type="caution">
    <text evidence="6">The sequence shown here is derived from an EMBL/GenBank/DDBJ whole genome shotgun (WGS) entry which is preliminary data.</text>
</comment>
<evidence type="ECO:0000256" key="2">
    <source>
        <dbReference type="ARBA" id="ARBA00022683"/>
    </source>
</evidence>
<dbReference type="EMBL" id="JAAVVK010000001">
    <property type="protein sequence ID" value="NKE38337.1"/>
    <property type="molecule type" value="Genomic_DNA"/>
</dbReference>
<dbReference type="GO" id="GO:0008982">
    <property type="term" value="F:protein-N(PI)-phosphohistidine-sugar phosphotransferase activity"/>
    <property type="evidence" value="ECO:0007669"/>
    <property type="project" value="InterPro"/>
</dbReference>
<evidence type="ECO:0000256" key="4">
    <source>
        <dbReference type="SAM" id="Phobius"/>
    </source>
</evidence>
<dbReference type="SUPFAM" id="SSF55604">
    <property type="entry name" value="Glucose permease domain IIB"/>
    <property type="match status" value="1"/>
</dbReference>
<dbReference type="PROSITE" id="PS51098">
    <property type="entry name" value="PTS_EIIB_TYPE_1"/>
    <property type="match status" value="1"/>
</dbReference>
<name>A0A846U4F1_9MOLU</name>
<protein>
    <submittedName>
        <fullName evidence="6">PTS transporter subunit EIIB</fullName>
    </submittedName>
</protein>
<reference evidence="6 7" key="1">
    <citation type="submission" date="2020-04" db="EMBL/GenBank/DDBJ databases">
        <title>Complete genome sequence of Spiroplasma platyhelix ATCC 51748, an insect isolate.</title>
        <authorList>
            <person name="Green E.A."/>
            <person name="Klassen J.L."/>
        </authorList>
    </citation>
    <scope>NUCLEOTIDE SEQUENCE [LARGE SCALE GENOMIC DNA]</scope>
    <source>
        <strain evidence="6 7">PALS-1</strain>
    </source>
</reference>
<gene>
    <name evidence="6" type="ORF">HER12_01015</name>
</gene>
<dbReference type="Gene3D" id="3.30.1360.60">
    <property type="entry name" value="Glucose permease domain IIB"/>
    <property type="match status" value="1"/>
</dbReference>
<dbReference type="RefSeq" id="WP_168104809.1">
    <property type="nucleotide sequence ID" value="NZ_CP051215.1"/>
</dbReference>
<proteinExistence type="predicted"/>
<organism evidence="6 7">
    <name type="scientific">Spiroplasma platyhelix PALS-1</name>
    <dbReference type="NCBI Taxonomy" id="1276218"/>
    <lineage>
        <taxon>Bacteria</taxon>
        <taxon>Bacillati</taxon>
        <taxon>Mycoplasmatota</taxon>
        <taxon>Mollicutes</taxon>
        <taxon>Entomoplasmatales</taxon>
        <taxon>Spiroplasmataceae</taxon>
        <taxon>Spiroplasma</taxon>
    </lineage>
</organism>
<comment type="caution">
    <text evidence="3">Lacks conserved residue(s) required for the propagation of feature annotation.</text>
</comment>
<dbReference type="InterPro" id="IPR036878">
    <property type="entry name" value="Glu_permease_IIB"/>
</dbReference>
<evidence type="ECO:0000259" key="5">
    <source>
        <dbReference type="PROSITE" id="PS51098"/>
    </source>
</evidence>
<evidence type="ECO:0000256" key="3">
    <source>
        <dbReference type="PROSITE-ProRule" id="PRU00421"/>
    </source>
</evidence>
<feature type="transmembrane region" description="Helical" evidence="4">
    <location>
        <begin position="6"/>
        <end position="28"/>
    </location>
</feature>
<evidence type="ECO:0000313" key="7">
    <source>
        <dbReference type="Proteomes" id="UP000584587"/>
    </source>
</evidence>
<accession>A0A846U4F1</accession>
<keyword evidence="7" id="KW-1185">Reference proteome</keyword>
<keyword evidence="1" id="KW-0808">Transferase</keyword>
<dbReference type="Proteomes" id="UP000584587">
    <property type="component" value="Unassembled WGS sequence"/>
</dbReference>
<evidence type="ECO:0000313" key="6">
    <source>
        <dbReference type="EMBL" id="NKE38337.1"/>
    </source>
</evidence>
<keyword evidence="2" id="KW-0598">Phosphotransferase system</keyword>
<dbReference type="AlphaFoldDB" id="A0A846U4F1"/>
<keyword evidence="4" id="KW-0472">Membrane</keyword>
<dbReference type="InterPro" id="IPR001996">
    <property type="entry name" value="PTS_IIB_1"/>
</dbReference>
<feature type="domain" description="PTS EIIB type-1" evidence="5">
    <location>
        <begin position="50"/>
        <end position="131"/>
    </location>
</feature>
<keyword evidence="4" id="KW-0812">Transmembrane</keyword>
<sequence>MPVWQIILLASALLFAAFSVFLWVWNVVRAKKLRQQGFVTTKKTKKVRMPIKLDKFVDIFGGIDNVVSASASNTKIKVYIADHKKVDFNELKKIRNRGIFDQSDSVSVILGGYASDLSGMINDLVTLNTENKKASL</sequence>
<keyword evidence="4" id="KW-1133">Transmembrane helix</keyword>
<dbReference type="GO" id="GO:0009401">
    <property type="term" value="P:phosphoenolpyruvate-dependent sugar phosphotransferase system"/>
    <property type="evidence" value="ECO:0007669"/>
    <property type="project" value="UniProtKB-KW"/>
</dbReference>